<dbReference type="PANTHER" id="PTHR24201">
    <property type="entry name" value="ANK_REP_REGION DOMAIN-CONTAINING PROTEIN"/>
    <property type="match status" value="1"/>
</dbReference>
<dbReference type="AlphaFoldDB" id="A0A8K0K7X3"/>
<feature type="repeat" description="ANK" evidence="3">
    <location>
        <begin position="32"/>
        <end position="64"/>
    </location>
</feature>
<dbReference type="EMBL" id="KZ308458">
    <property type="protein sequence ID" value="KAG8230020.1"/>
    <property type="molecule type" value="Genomic_DNA"/>
</dbReference>
<keyword evidence="6" id="KW-1185">Reference proteome</keyword>
<dbReference type="PANTHER" id="PTHR24201:SF15">
    <property type="entry name" value="ANKYRIN REPEAT DOMAIN-CONTAINING PROTEIN 66"/>
    <property type="match status" value="1"/>
</dbReference>
<proteinExistence type="predicted"/>
<keyword evidence="1" id="KW-0677">Repeat</keyword>
<feature type="compositionally biased region" description="Low complexity" evidence="4">
    <location>
        <begin position="159"/>
        <end position="182"/>
    </location>
</feature>
<dbReference type="PROSITE" id="PS50088">
    <property type="entry name" value="ANK_REPEAT"/>
    <property type="match status" value="2"/>
</dbReference>
<feature type="repeat" description="ANK" evidence="3">
    <location>
        <begin position="65"/>
        <end position="97"/>
    </location>
</feature>
<evidence type="ECO:0000256" key="4">
    <source>
        <dbReference type="SAM" id="MobiDB-lite"/>
    </source>
</evidence>
<feature type="region of interest" description="Disordered" evidence="4">
    <location>
        <begin position="128"/>
        <end position="245"/>
    </location>
</feature>
<dbReference type="SMART" id="SM00248">
    <property type="entry name" value="ANK"/>
    <property type="match status" value="3"/>
</dbReference>
<feature type="non-terminal residue" evidence="5">
    <location>
        <position position="1"/>
    </location>
</feature>
<evidence type="ECO:0000256" key="3">
    <source>
        <dbReference type="PROSITE-ProRule" id="PRU00023"/>
    </source>
</evidence>
<dbReference type="InterPro" id="IPR002110">
    <property type="entry name" value="Ankyrin_rpt"/>
</dbReference>
<gene>
    <name evidence="5" type="ORF">J437_LFUL008461</name>
</gene>
<evidence type="ECO:0000313" key="6">
    <source>
        <dbReference type="Proteomes" id="UP000792457"/>
    </source>
</evidence>
<comment type="caution">
    <text evidence="5">The sequence shown here is derived from an EMBL/GenBank/DDBJ whole genome shotgun (WGS) entry which is preliminary data.</text>
</comment>
<dbReference type="PROSITE" id="PS50297">
    <property type="entry name" value="ANK_REP_REGION"/>
    <property type="match status" value="2"/>
</dbReference>
<keyword evidence="2 3" id="KW-0040">ANK repeat</keyword>
<organism evidence="5 6">
    <name type="scientific">Ladona fulva</name>
    <name type="common">Scarce chaser dragonfly</name>
    <name type="synonym">Libellula fulva</name>
    <dbReference type="NCBI Taxonomy" id="123851"/>
    <lineage>
        <taxon>Eukaryota</taxon>
        <taxon>Metazoa</taxon>
        <taxon>Ecdysozoa</taxon>
        <taxon>Arthropoda</taxon>
        <taxon>Hexapoda</taxon>
        <taxon>Insecta</taxon>
        <taxon>Pterygota</taxon>
        <taxon>Palaeoptera</taxon>
        <taxon>Odonata</taxon>
        <taxon>Epiprocta</taxon>
        <taxon>Anisoptera</taxon>
        <taxon>Libelluloidea</taxon>
        <taxon>Libellulidae</taxon>
        <taxon>Ladona</taxon>
    </lineage>
</organism>
<dbReference type="SUPFAM" id="SSF48403">
    <property type="entry name" value="Ankyrin repeat"/>
    <property type="match status" value="1"/>
</dbReference>
<feature type="compositionally biased region" description="Basic and acidic residues" evidence="4">
    <location>
        <begin position="184"/>
        <end position="216"/>
    </location>
</feature>
<evidence type="ECO:0000256" key="2">
    <source>
        <dbReference type="ARBA" id="ARBA00023043"/>
    </source>
</evidence>
<evidence type="ECO:0000256" key="1">
    <source>
        <dbReference type="ARBA" id="ARBA00022737"/>
    </source>
</evidence>
<protein>
    <submittedName>
        <fullName evidence="5">Uncharacterized protein</fullName>
    </submittedName>
</protein>
<reference evidence="5" key="1">
    <citation type="submission" date="2013-04" db="EMBL/GenBank/DDBJ databases">
        <authorList>
            <person name="Qu J."/>
            <person name="Murali S.C."/>
            <person name="Bandaranaike D."/>
            <person name="Bellair M."/>
            <person name="Blankenburg K."/>
            <person name="Chao H."/>
            <person name="Dinh H."/>
            <person name="Doddapaneni H."/>
            <person name="Downs B."/>
            <person name="Dugan-Rocha S."/>
            <person name="Elkadiri S."/>
            <person name="Gnanaolivu R.D."/>
            <person name="Hernandez B."/>
            <person name="Javaid M."/>
            <person name="Jayaseelan J.C."/>
            <person name="Lee S."/>
            <person name="Li M."/>
            <person name="Ming W."/>
            <person name="Munidasa M."/>
            <person name="Muniz J."/>
            <person name="Nguyen L."/>
            <person name="Ongeri F."/>
            <person name="Osuji N."/>
            <person name="Pu L.-L."/>
            <person name="Puazo M."/>
            <person name="Qu C."/>
            <person name="Quiroz J."/>
            <person name="Raj R."/>
            <person name="Weissenberger G."/>
            <person name="Xin Y."/>
            <person name="Zou X."/>
            <person name="Han Y."/>
            <person name="Richards S."/>
            <person name="Worley K."/>
            <person name="Muzny D."/>
            <person name="Gibbs R."/>
        </authorList>
    </citation>
    <scope>NUCLEOTIDE SEQUENCE</scope>
    <source>
        <strain evidence="5">Sampled in the wild</strain>
    </source>
</reference>
<dbReference type="Pfam" id="PF12796">
    <property type="entry name" value="Ank_2"/>
    <property type="match status" value="1"/>
</dbReference>
<name>A0A8K0K7X3_LADFU</name>
<dbReference type="InterPro" id="IPR036770">
    <property type="entry name" value="Ankyrin_rpt-contain_sf"/>
</dbReference>
<reference evidence="5" key="2">
    <citation type="submission" date="2017-10" db="EMBL/GenBank/DDBJ databases">
        <title>Ladona fulva Genome sequencing and assembly.</title>
        <authorList>
            <person name="Murali S."/>
            <person name="Richards S."/>
            <person name="Bandaranaike D."/>
            <person name="Bellair M."/>
            <person name="Blankenburg K."/>
            <person name="Chao H."/>
            <person name="Dinh H."/>
            <person name="Doddapaneni H."/>
            <person name="Dugan-Rocha S."/>
            <person name="Elkadiri S."/>
            <person name="Gnanaolivu R."/>
            <person name="Hernandez B."/>
            <person name="Skinner E."/>
            <person name="Javaid M."/>
            <person name="Lee S."/>
            <person name="Li M."/>
            <person name="Ming W."/>
            <person name="Munidasa M."/>
            <person name="Muniz J."/>
            <person name="Nguyen L."/>
            <person name="Hughes D."/>
            <person name="Osuji N."/>
            <person name="Pu L.-L."/>
            <person name="Puazo M."/>
            <person name="Qu C."/>
            <person name="Quiroz J."/>
            <person name="Raj R."/>
            <person name="Weissenberger G."/>
            <person name="Xin Y."/>
            <person name="Zou X."/>
            <person name="Han Y."/>
            <person name="Worley K."/>
            <person name="Muzny D."/>
            <person name="Gibbs R."/>
        </authorList>
    </citation>
    <scope>NUCLEOTIDE SEQUENCE</scope>
    <source>
        <strain evidence="5">Sampled in the wild</strain>
    </source>
</reference>
<accession>A0A8K0K7X3</accession>
<feature type="compositionally biased region" description="Basic and acidic residues" evidence="4">
    <location>
        <begin position="229"/>
        <end position="245"/>
    </location>
</feature>
<dbReference type="Proteomes" id="UP000792457">
    <property type="component" value="Unassembled WGS sequence"/>
</dbReference>
<evidence type="ECO:0000313" key="5">
    <source>
        <dbReference type="EMBL" id="KAG8230020.1"/>
    </source>
</evidence>
<dbReference type="OrthoDB" id="76949at2759"/>
<sequence>MPSFRFHEAARDGILPILVEASEKECNYGDEAGMTPVHWAAFCGHLSALRLLIGLGGKPSKYDSSGNTALHHAAAGGQLKVVAFLVALGEDPWALNAEFQSPKVVAARHGREDVLRYLDAFMGRQMASNRKKALQREEKAKKRAMARFSSSPPETPSGASTPSIASSRRSSVSTLLGSTTSIFRRRDSTVSKETSRSEEGVLEEESRGKQLWDKLRNAKSPVYKKMRRKREEEARGRALRRGDSA</sequence>
<dbReference type="InterPro" id="IPR050776">
    <property type="entry name" value="Ank_Repeat/CDKN_Inhibitor"/>
</dbReference>
<dbReference type="Gene3D" id="1.25.40.20">
    <property type="entry name" value="Ankyrin repeat-containing domain"/>
    <property type="match status" value="2"/>
</dbReference>